<evidence type="ECO:0000313" key="2">
    <source>
        <dbReference type="EMBL" id="RKE04727.1"/>
    </source>
</evidence>
<keyword evidence="3" id="KW-1185">Reference proteome</keyword>
<organism evidence="2 3">
    <name type="scientific">Marinifilum flexuosum</name>
    <dbReference type="NCBI Taxonomy" id="1117708"/>
    <lineage>
        <taxon>Bacteria</taxon>
        <taxon>Pseudomonadati</taxon>
        <taxon>Bacteroidota</taxon>
        <taxon>Bacteroidia</taxon>
        <taxon>Marinilabiliales</taxon>
        <taxon>Marinifilaceae</taxon>
    </lineage>
</organism>
<name>A0A419XAE7_9BACT</name>
<proteinExistence type="predicted"/>
<accession>A0A419XAE7</accession>
<keyword evidence="1" id="KW-0472">Membrane</keyword>
<comment type="caution">
    <text evidence="2">The sequence shown here is derived from an EMBL/GenBank/DDBJ whole genome shotgun (WGS) entry which is preliminary data.</text>
</comment>
<gene>
    <name evidence="2" type="ORF">BXY64_1754</name>
</gene>
<evidence type="ECO:0000313" key="3">
    <source>
        <dbReference type="Proteomes" id="UP000284531"/>
    </source>
</evidence>
<feature type="transmembrane region" description="Helical" evidence="1">
    <location>
        <begin position="30"/>
        <end position="50"/>
    </location>
</feature>
<sequence length="66" mass="7700">MNIIYIILIGILHIFALIDAIKNASERNGAFRLLLAFFPPLLGPIIYYLTKKKSKREFMKGKRRYS</sequence>
<dbReference type="Proteomes" id="UP000284531">
    <property type="component" value="Unassembled WGS sequence"/>
</dbReference>
<evidence type="ECO:0008006" key="4">
    <source>
        <dbReference type="Google" id="ProtNLM"/>
    </source>
</evidence>
<keyword evidence="1" id="KW-0812">Transmembrane</keyword>
<reference evidence="2 3" key="1">
    <citation type="submission" date="2018-09" db="EMBL/GenBank/DDBJ databases">
        <title>Genomic Encyclopedia of Archaeal and Bacterial Type Strains, Phase II (KMG-II): from individual species to whole genera.</title>
        <authorList>
            <person name="Goeker M."/>
        </authorList>
    </citation>
    <scope>NUCLEOTIDE SEQUENCE [LARGE SCALE GENOMIC DNA]</scope>
    <source>
        <strain evidence="2 3">DSM 21950</strain>
    </source>
</reference>
<keyword evidence="1" id="KW-1133">Transmembrane helix</keyword>
<evidence type="ECO:0000256" key="1">
    <source>
        <dbReference type="SAM" id="Phobius"/>
    </source>
</evidence>
<dbReference type="RefSeq" id="WP_120239473.1">
    <property type="nucleotide sequence ID" value="NZ_CANNEC010000003.1"/>
</dbReference>
<dbReference type="EMBL" id="RAPQ01000008">
    <property type="protein sequence ID" value="RKE04727.1"/>
    <property type="molecule type" value="Genomic_DNA"/>
</dbReference>
<protein>
    <recommendedName>
        <fullName evidence="4">Phospholipase D-like protein</fullName>
    </recommendedName>
</protein>
<dbReference type="AlphaFoldDB" id="A0A419XAE7"/>